<dbReference type="EMBL" id="CADEHS020000052">
    <property type="protein sequence ID" value="CAG9948977.1"/>
    <property type="molecule type" value="Genomic_DNA"/>
</dbReference>
<reference evidence="1" key="1">
    <citation type="submission" date="2020-04" db="EMBL/GenBank/DDBJ databases">
        <authorList>
            <person name="Broberg M."/>
        </authorList>
    </citation>
    <scope>NUCLEOTIDE SEQUENCE</scope>
</reference>
<keyword evidence="2" id="KW-1185">Reference proteome</keyword>
<dbReference type="Proteomes" id="UP000836387">
    <property type="component" value="Unassembled WGS sequence"/>
</dbReference>
<sequence length="229" mass="25676">MMPLNWQWKTLGAMGFSHASHDHPSNRVDQKDDWRIDYTLYGGMGRRVIIVLIAEPIRKLHVIILAQVCLILCDMNNVNVPIDSPELPDNSSVDTAQSAPRATALSYSNENLVSLWTPCLEDIGRCVNAAEVAAEADHSPTRAHFKIVQSRLREHRLRLKIWVSDCVAAGGSVDAITSETEPDLFTVLVKIRENIKKETGTILTNIQQMEREAKKGNKVTDKKYDKTTT</sequence>
<organism evidence="1 2">
    <name type="scientific">Clonostachys rosea f. rosea IK726</name>
    <dbReference type="NCBI Taxonomy" id="1349383"/>
    <lineage>
        <taxon>Eukaryota</taxon>
        <taxon>Fungi</taxon>
        <taxon>Dikarya</taxon>
        <taxon>Ascomycota</taxon>
        <taxon>Pezizomycotina</taxon>
        <taxon>Sordariomycetes</taxon>
        <taxon>Hypocreomycetidae</taxon>
        <taxon>Hypocreales</taxon>
        <taxon>Bionectriaceae</taxon>
        <taxon>Clonostachys</taxon>
    </lineage>
</organism>
<proteinExistence type="predicted"/>
<evidence type="ECO:0000313" key="2">
    <source>
        <dbReference type="Proteomes" id="UP000836387"/>
    </source>
</evidence>
<evidence type="ECO:0000313" key="1">
    <source>
        <dbReference type="EMBL" id="CAG9948977.1"/>
    </source>
</evidence>
<protein>
    <submittedName>
        <fullName evidence="1">Uncharacterized protein</fullName>
    </submittedName>
</protein>
<accession>A0ACA9U840</accession>
<gene>
    <name evidence="1" type="ORF">CRV2_00016077</name>
</gene>
<comment type="caution">
    <text evidence="1">The sequence shown here is derived from an EMBL/GenBank/DDBJ whole genome shotgun (WGS) entry which is preliminary data.</text>
</comment>
<name>A0ACA9U840_BIOOC</name>
<reference evidence="1" key="2">
    <citation type="submission" date="2021-10" db="EMBL/GenBank/DDBJ databases">
        <authorList>
            <person name="Piombo E."/>
        </authorList>
    </citation>
    <scope>NUCLEOTIDE SEQUENCE</scope>
</reference>